<dbReference type="PANTHER" id="PTHR22911:SF137">
    <property type="entry name" value="SOLUTE CARRIER FAMILY 35 MEMBER G2-RELATED"/>
    <property type="match status" value="1"/>
</dbReference>
<dbReference type="InterPro" id="IPR000620">
    <property type="entry name" value="EamA_dom"/>
</dbReference>
<dbReference type="Pfam" id="PF00892">
    <property type="entry name" value="EamA"/>
    <property type="match status" value="1"/>
</dbReference>
<feature type="domain" description="EamA" evidence="3">
    <location>
        <begin position="7"/>
        <end position="138"/>
    </location>
</feature>
<dbReference type="EMBL" id="CAJNNW010033707">
    <property type="protein sequence ID" value="CAE8719997.1"/>
    <property type="molecule type" value="Genomic_DNA"/>
</dbReference>
<gene>
    <name evidence="4" type="ORF">PGLA2088_LOCUS41031</name>
</gene>
<dbReference type="SUPFAM" id="SSF103481">
    <property type="entry name" value="Multidrug resistance efflux transporter EmrE"/>
    <property type="match status" value="1"/>
</dbReference>
<feature type="transmembrane region" description="Helical" evidence="2">
    <location>
        <begin position="159"/>
        <end position="179"/>
    </location>
</feature>
<feature type="transmembrane region" description="Helical" evidence="2">
    <location>
        <begin position="220"/>
        <end position="242"/>
    </location>
</feature>
<dbReference type="PANTHER" id="PTHR22911">
    <property type="entry name" value="ACYL-MALONYL CONDENSING ENZYME-RELATED"/>
    <property type="match status" value="1"/>
</dbReference>
<sequence>MASKLCGLVQVVISGVMLTSGLAVLRVLTERGWPELLLLGSGYAMSSLIIGVVLGARGMGMPVSEWKWIIGAGFFMSISMTLMFLSVLLGSNLGDVSALVSISVVVAALLGRIFLKEALRWVHLVSVAASLLGALLISRPEALFGKSAQESIEGGSLAWLGYVFGPIAGFFDACSLICARKCQNSSEWHVAFAYYGQSCILLILLMFVPLGLPLGQLKSVAAVMAAPWEAIGWLALLTAVDIPNMVLFASGAKILPAAISATTDAATRIVCGYLASVLLFDGRMDELRWAGSGLMLASVLVMAAVREQPEEKPHVEMTEQTTPGCEENGSGAVEIMGDDGNNDAISNIGSVASFAASEFIDLEPSQRRRPFRDRFMEQLPQLRSRKTAARQTDEAKSSPIPSPQPLGATAPMASI</sequence>
<evidence type="ECO:0000256" key="2">
    <source>
        <dbReference type="SAM" id="Phobius"/>
    </source>
</evidence>
<dbReference type="GO" id="GO:0016020">
    <property type="term" value="C:membrane"/>
    <property type="evidence" value="ECO:0007669"/>
    <property type="project" value="InterPro"/>
</dbReference>
<reference evidence="4" key="1">
    <citation type="submission" date="2021-02" db="EMBL/GenBank/DDBJ databases">
        <authorList>
            <person name="Dougan E. K."/>
            <person name="Rhodes N."/>
            <person name="Thang M."/>
            <person name="Chan C."/>
        </authorList>
    </citation>
    <scope>NUCLEOTIDE SEQUENCE</scope>
</reference>
<dbReference type="InterPro" id="IPR037185">
    <property type="entry name" value="EmrE-like"/>
</dbReference>
<keyword evidence="2" id="KW-0472">Membrane</keyword>
<proteinExistence type="predicted"/>
<feature type="transmembrane region" description="Helical" evidence="2">
    <location>
        <begin position="37"/>
        <end position="56"/>
    </location>
</feature>
<evidence type="ECO:0000313" key="5">
    <source>
        <dbReference type="Proteomes" id="UP000626109"/>
    </source>
</evidence>
<feature type="region of interest" description="Disordered" evidence="1">
    <location>
        <begin position="365"/>
        <end position="415"/>
    </location>
</feature>
<accession>A0A813L0H3</accession>
<organism evidence="4 5">
    <name type="scientific">Polarella glacialis</name>
    <name type="common">Dinoflagellate</name>
    <dbReference type="NCBI Taxonomy" id="89957"/>
    <lineage>
        <taxon>Eukaryota</taxon>
        <taxon>Sar</taxon>
        <taxon>Alveolata</taxon>
        <taxon>Dinophyceae</taxon>
        <taxon>Suessiales</taxon>
        <taxon>Suessiaceae</taxon>
        <taxon>Polarella</taxon>
    </lineage>
</organism>
<keyword evidence="2" id="KW-0812">Transmembrane</keyword>
<comment type="caution">
    <text evidence="4">The sequence shown here is derived from an EMBL/GenBank/DDBJ whole genome shotgun (WGS) entry which is preliminary data.</text>
</comment>
<evidence type="ECO:0000313" key="4">
    <source>
        <dbReference type="EMBL" id="CAE8719997.1"/>
    </source>
</evidence>
<evidence type="ECO:0000256" key="1">
    <source>
        <dbReference type="SAM" id="MobiDB-lite"/>
    </source>
</evidence>
<evidence type="ECO:0000259" key="3">
    <source>
        <dbReference type="Pfam" id="PF00892"/>
    </source>
</evidence>
<feature type="transmembrane region" description="Helical" evidence="2">
    <location>
        <begin position="68"/>
        <end position="90"/>
    </location>
</feature>
<feature type="transmembrane region" description="Helical" evidence="2">
    <location>
        <begin position="96"/>
        <end position="114"/>
    </location>
</feature>
<protein>
    <recommendedName>
        <fullName evidence="3">EamA domain-containing protein</fullName>
    </recommendedName>
</protein>
<keyword evidence="2" id="KW-1133">Transmembrane helix</keyword>
<feature type="transmembrane region" description="Helical" evidence="2">
    <location>
        <begin position="121"/>
        <end position="139"/>
    </location>
</feature>
<dbReference type="AlphaFoldDB" id="A0A813L0H3"/>
<feature type="transmembrane region" description="Helical" evidence="2">
    <location>
        <begin position="191"/>
        <end position="214"/>
    </location>
</feature>
<dbReference type="Proteomes" id="UP000626109">
    <property type="component" value="Unassembled WGS sequence"/>
</dbReference>
<name>A0A813L0H3_POLGL</name>